<organism evidence="2 3">
    <name type="scientific">Stylonychia lemnae</name>
    <name type="common">Ciliate</name>
    <dbReference type="NCBI Taxonomy" id="5949"/>
    <lineage>
        <taxon>Eukaryota</taxon>
        <taxon>Sar</taxon>
        <taxon>Alveolata</taxon>
        <taxon>Ciliophora</taxon>
        <taxon>Intramacronucleata</taxon>
        <taxon>Spirotrichea</taxon>
        <taxon>Stichotrichia</taxon>
        <taxon>Sporadotrichida</taxon>
        <taxon>Oxytrichidae</taxon>
        <taxon>Stylonychinae</taxon>
        <taxon>Stylonychia</taxon>
    </lineage>
</organism>
<evidence type="ECO:0000313" key="3">
    <source>
        <dbReference type="Proteomes" id="UP000039865"/>
    </source>
</evidence>
<dbReference type="Pfam" id="PF04488">
    <property type="entry name" value="Gly_transf_sug"/>
    <property type="match status" value="1"/>
</dbReference>
<accession>A0A078A4I0</accession>
<sequence length="308" mass="36579">MESTESKQTHFDTSNVKLQNHWFKQFKNFNQDQAIEICEKQYAWHDKMTEQSNIPKKIHFIWIGKNDLPQNFRDFYQNQWKQTHSDYEFKIWTDEDIKDMIFTNDQIIKDPEFNSGLRADALRLEILQTYGGIYIDIDMAVVKKLDELLFKDIDFIIGVSNTQAFELNNAIIASIPNHPILQYLIDNLKINMQKHIQDANKKIQLMSLMSQMTGDDIKVDINPKQVNVIQMSGPGFMTQYVFRYLNSNKETNVLIAPKEYFYPLSNELRGEINPQNYIEYIDQQQYNDSISDNIYTCHMWEVNWQNKQ</sequence>
<dbReference type="InParanoid" id="A0A078A4I0"/>
<dbReference type="AlphaFoldDB" id="A0A078A4I0"/>
<dbReference type="PANTHER" id="PTHR32385:SF15">
    <property type="entry name" value="INOSITOL PHOSPHOCERAMIDE MANNOSYLTRANSFERASE 1"/>
    <property type="match status" value="1"/>
</dbReference>
<dbReference type="OrthoDB" id="420206at2759"/>
<dbReference type="OMA" id="HYFERRS"/>
<dbReference type="Proteomes" id="UP000039865">
    <property type="component" value="Unassembled WGS sequence"/>
</dbReference>
<dbReference type="EMBL" id="CCKQ01004509">
    <property type="protein sequence ID" value="CDW75669.1"/>
    <property type="molecule type" value="Genomic_DNA"/>
</dbReference>
<dbReference type="SUPFAM" id="SSF53448">
    <property type="entry name" value="Nucleotide-diphospho-sugar transferases"/>
    <property type="match status" value="1"/>
</dbReference>
<reference evidence="2 3" key="1">
    <citation type="submission" date="2014-06" db="EMBL/GenBank/DDBJ databases">
        <authorList>
            <person name="Swart Estienne"/>
        </authorList>
    </citation>
    <scope>NUCLEOTIDE SEQUENCE [LARGE SCALE GENOMIC DNA]</scope>
    <source>
        <strain evidence="2 3">130c</strain>
    </source>
</reference>
<dbReference type="Gene3D" id="3.90.550.20">
    <property type="match status" value="1"/>
</dbReference>
<evidence type="ECO:0000313" key="2">
    <source>
        <dbReference type="EMBL" id="CDW75669.1"/>
    </source>
</evidence>
<evidence type="ECO:0000256" key="1">
    <source>
        <dbReference type="ARBA" id="ARBA00022679"/>
    </source>
</evidence>
<gene>
    <name evidence="2" type="primary">Contig9196.g9839</name>
    <name evidence="2" type="ORF">STYLEM_4662</name>
</gene>
<keyword evidence="3" id="KW-1185">Reference proteome</keyword>
<dbReference type="InterPro" id="IPR007577">
    <property type="entry name" value="GlycoTrfase_DXD_sugar-bd_CS"/>
</dbReference>
<evidence type="ECO:0008006" key="4">
    <source>
        <dbReference type="Google" id="ProtNLM"/>
    </source>
</evidence>
<dbReference type="InterPro" id="IPR051706">
    <property type="entry name" value="Glycosyltransferase_domain"/>
</dbReference>
<keyword evidence="1" id="KW-0808">Transferase</keyword>
<dbReference type="PANTHER" id="PTHR32385">
    <property type="entry name" value="MANNOSYL PHOSPHORYLINOSITOL CERAMIDE SYNTHASE"/>
    <property type="match status" value="1"/>
</dbReference>
<proteinExistence type="predicted"/>
<protein>
    <recommendedName>
        <fullName evidence="4">Glycosyltransferase family 32 protein</fullName>
    </recommendedName>
</protein>
<name>A0A078A4I0_STYLE</name>
<dbReference type="InterPro" id="IPR029044">
    <property type="entry name" value="Nucleotide-diphossugar_trans"/>
</dbReference>
<dbReference type="GO" id="GO:0000030">
    <property type="term" value="F:mannosyltransferase activity"/>
    <property type="evidence" value="ECO:0007669"/>
    <property type="project" value="TreeGrafter"/>
</dbReference>
<dbReference type="GO" id="GO:0051999">
    <property type="term" value="P:mannosyl-inositol phosphorylceramide biosynthetic process"/>
    <property type="evidence" value="ECO:0007669"/>
    <property type="project" value="TreeGrafter"/>
</dbReference>
<dbReference type="GO" id="GO:0016020">
    <property type="term" value="C:membrane"/>
    <property type="evidence" value="ECO:0007669"/>
    <property type="project" value="GOC"/>
</dbReference>